<dbReference type="InterPro" id="IPR029069">
    <property type="entry name" value="HotDog_dom_sf"/>
</dbReference>
<name>A0A6J6VZS2_9ZZZZ</name>
<dbReference type="EMBL" id="CAFAAB010000012">
    <property type="protein sequence ID" value="CAB4776273.1"/>
    <property type="molecule type" value="Genomic_DNA"/>
</dbReference>
<gene>
    <name evidence="2" type="ORF">UFOPK2958_00211</name>
</gene>
<accession>A0A6J6VZS2</accession>
<evidence type="ECO:0000313" key="2">
    <source>
        <dbReference type="EMBL" id="CAB4776273.1"/>
    </source>
</evidence>
<organism evidence="2">
    <name type="scientific">freshwater metagenome</name>
    <dbReference type="NCBI Taxonomy" id="449393"/>
    <lineage>
        <taxon>unclassified sequences</taxon>
        <taxon>metagenomes</taxon>
        <taxon>ecological metagenomes</taxon>
    </lineage>
</organism>
<dbReference type="SUPFAM" id="SSF54637">
    <property type="entry name" value="Thioesterase/thiol ester dehydrase-isomerase"/>
    <property type="match status" value="1"/>
</dbReference>
<keyword evidence="1" id="KW-0456">Lyase</keyword>
<reference evidence="2" key="1">
    <citation type="submission" date="2020-05" db="EMBL/GenBank/DDBJ databases">
        <authorList>
            <person name="Chiriac C."/>
            <person name="Salcher M."/>
            <person name="Ghai R."/>
            <person name="Kavagutti S V."/>
        </authorList>
    </citation>
    <scope>NUCLEOTIDE SEQUENCE</scope>
</reference>
<dbReference type="Pfam" id="PF07977">
    <property type="entry name" value="FabA"/>
    <property type="match status" value="1"/>
</dbReference>
<dbReference type="Gene3D" id="3.10.129.10">
    <property type="entry name" value="Hotdog Thioesterase"/>
    <property type="match status" value="1"/>
</dbReference>
<dbReference type="CDD" id="cd01288">
    <property type="entry name" value="FabZ"/>
    <property type="match status" value="1"/>
</dbReference>
<dbReference type="InterPro" id="IPR013114">
    <property type="entry name" value="FabA_FabZ"/>
</dbReference>
<protein>
    <submittedName>
        <fullName evidence="2">Unannotated protein</fullName>
    </submittedName>
</protein>
<dbReference type="GO" id="GO:0016829">
    <property type="term" value="F:lyase activity"/>
    <property type="evidence" value="ECO:0007669"/>
    <property type="project" value="UniProtKB-KW"/>
</dbReference>
<dbReference type="AlphaFoldDB" id="A0A6J6VZS2"/>
<dbReference type="PANTHER" id="PTHR30272">
    <property type="entry name" value="3-HYDROXYACYL-[ACYL-CARRIER-PROTEIN] DEHYDRATASE"/>
    <property type="match status" value="1"/>
</dbReference>
<dbReference type="NCBIfam" id="NF000582">
    <property type="entry name" value="PRK00006.1"/>
    <property type="match status" value="1"/>
</dbReference>
<sequence>MVFDPTTWLPHRKPFLLLDVVTEVQPGVSARATWTPGADEPFFAGHFPGRPVVPGVLLVESMAQCGAVAVLADERYAGKLPLFGGVERARFRRQVLPNDEITLECEMTQLSARGGKGSGRALVNGQVVAEADLLFVVVDAE</sequence>
<proteinExistence type="predicted"/>
<evidence type="ECO:0000256" key="1">
    <source>
        <dbReference type="ARBA" id="ARBA00023239"/>
    </source>
</evidence>
<dbReference type="PANTHER" id="PTHR30272:SF1">
    <property type="entry name" value="3-HYDROXYACYL-[ACYL-CARRIER-PROTEIN] DEHYDRATASE"/>
    <property type="match status" value="1"/>
</dbReference>